<dbReference type="InterPro" id="IPR000119">
    <property type="entry name" value="Hist_DNA-bd"/>
</dbReference>
<dbReference type="CDD" id="cd13831">
    <property type="entry name" value="HU"/>
    <property type="match status" value="1"/>
</dbReference>
<dbReference type="GO" id="GO:0003677">
    <property type="term" value="F:DNA binding"/>
    <property type="evidence" value="ECO:0007669"/>
    <property type="project" value="UniProtKB-KW"/>
</dbReference>
<comment type="similarity">
    <text evidence="1 4">Belongs to the bacterial histone-like protein family.</text>
</comment>
<dbReference type="InterPro" id="IPR020816">
    <property type="entry name" value="Histone-like_DNA-bd_CS"/>
</dbReference>
<evidence type="ECO:0000256" key="5">
    <source>
        <dbReference type="SAM" id="MobiDB-lite"/>
    </source>
</evidence>
<evidence type="ECO:0000256" key="2">
    <source>
        <dbReference type="ARBA" id="ARBA00023067"/>
    </source>
</evidence>
<feature type="region of interest" description="Disordered" evidence="5">
    <location>
        <begin position="54"/>
        <end position="74"/>
    </location>
</feature>
<dbReference type="PRINTS" id="PR01727">
    <property type="entry name" value="DNABINDINGHU"/>
</dbReference>
<dbReference type="PROSITE" id="PS00045">
    <property type="entry name" value="HISTONE_LIKE"/>
    <property type="match status" value="1"/>
</dbReference>
<evidence type="ECO:0000256" key="1">
    <source>
        <dbReference type="ARBA" id="ARBA00010529"/>
    </source>
</evidence>
<dbReference type="SUPFAM" id="SSF47729">
    <property type="entry name" value="IHF-like DNA-binding proteins"/>
    <property type="match status" value="1"/>
</dbReference>
<dbReference type="PANTHER" id="PTHR33175">
    <property type="entry name" value="DNA-BINDING PROTEIN HU"/>
    <property type="match status" value="1"/>
</dbReference>
<name>A0A1I0CT90_9FIRM</name>
<dbReference type="STRING" id="426128.SAMN05660297_01739"/>
<keyword evidence="3 6" id="KW-0238">DNA-binding</keyword>
<evidence type="ECO:0000313" key="7">
    <source>
        <dbReference type="Proteomes" id="UP000199568"/>
    </source>
</evidence>
<sequence length="92" mass="10166">MNKAELVAKIAEKSQLTKKDAELSLNAFMESVEEALVGGDKVQLVGFGTFDVRERKPRQGRNPRNPEQVIDIPASKAPVFKAGKTLKEKIND</sequence>
<gene>
    <name evidence="6" type="ORF">SAMN05660297_01739</name>
</gene>
<dbReference type="InterPro" id="IPR010992">
    <property type="entry name" value="IHF-like_DNA-bd_dom_sf"/>
</dbReference>
<dbReference type="OrthoDB" id="9799835at2"/>
<reference evidence="6 7" key="1">
    <citation type="submission" date="2016-10" db="EMBL/GenBank/DDBJ databases">
        <authorList>
            <person name="de Groot N.N."/>
        </authorList>
    </citation>
    <scope>NUCLEOTIDE SEQUENCE [LARGE SCALE GENOMIC DNA]</scope>
    <source>
        <strain evidence="6 7">DSM 18979</strain>
    </source>
</reference>
<proteinExistence type="inferred from homology"/>
<evidence type="ECO:0000256" key="4">
    <source>
        <dbReference type="RuleBase" id="RU003939"/>
    </source>
</evidence>
<dbReference type="Proteomes" id="UP000199568">
    <property type="component" value="Unassembled WGS sequence"/>
</dbReference>
<organism evidence="6 7">
    <name type="scientific">Natronincola peptidivorans</name>
    <dbReference type="NCBI Taxonomy" id="426128"/>
    <lineage>
        <taxon>Bacteria</taxon>
        <taxon>Bacillati</taxon>
        <taxon>Bacillota</taxon>
        <taxon>Clostridia</taxon>
        <taxon>Peptostreptococcales</taxon>
        <taxon>Natronincolaceae</taxon>
        <taxon>Natronincola</taxon>
    </lineage>
</organism>
<dbReference type="AlphaFoldDB" id="A0A1I0CT90"/>
<evidence type="ECO:0000313" key="6">
    <source>
        <dbReference type="EMBL" id="SET22588.1"/>
    </source>
</evidence>
<protein>
    <submittedName>
        <fullName evidence="6">DNA-binding protein HU-beta</fullName>
    </submittedName>
</protein>
<keyword evidence="2" id="KW-0226">DNA condensation</keyword>
<accession>A0A1I0CT90</accession>
<dbReference type="EMBL" id="FOHU01000006">
    <property type="protein sequence ID" value="SET22588.1"/>
    <property type="molecule type" value="Genomic_DNA"/>
</dbReference>
<dbReference type="PANTHER" id="PTHR33175:SF3">
    <property type="entry name" value="DNA-BINDING PROTEIN HU-BETA"/>
    <property type="match status" value="1"/>
</dbReference>
<dbReference type="SMART" id="SM00411">
    <property type="entry name" value="BHL"/>
    <property type="match status" value="1"/>
</dbReference>
<keyword evidence="7" id="KW-1185">Reference proteome</keyword>
<dbReference type="Gene3D" id="4.10.520.10">
    <property type="entry name" value="IHF-like DNA-binding proteins"/>
    <property type="match status" value="1"/>
</dbReference>
<dbReference type="RefSeq" id="WP_090442370.1">
    <property type="nucleotide sequence ID" value="NZ_FOHU01000006.1"/>
</dbReference>
<dbReference type="GO" id="GO:0030527">
    <property type="term" value="F:structural constituent of chromatin"/>
    <property type="evidence" value="ECO:0007669"/>
    <property type="project" value="InterPro"/>
</dbReference>
<evidence type="ECO:0000256" key="3">
    <source>
        <dbReference type="ARBA" id="ARBA00023125"/>
    </source>
</evidence>
<dbReference type="Pfam" id="PF00216">
    <property type="entry name" value="Bac_DNA_binding"/>
    <property type="match status" value="1"/>
</dbReference>
<dbReference type="GO" id="GO:0030261">
    <property type="term" value="P:chromosome condensation"/>
    <property type="evidence" value="ECO:0007669"/>
    <property type="project" value="UniProtKB-KW"/>
</dbReference>